<dbReference type="Gene3D" id="2.60.40.10">
    <property type="entry name" value="Immunoglobulins"/>
    <property type="match status" value="1"/>
</dbReference>
<reference evidence="6 7" key="1">
    <citation type="submission" date="2022-03" db="EMBL/GenBank/DDBJ databases">
        <title>Parabacteroides sp. nov. isolated from swine feces.</title>
        <authorList>
            <person name="Bak J.E."/>
        </authorList>
    </citation>
    <scope>NUCLEOTIDE SEQUENCE [LARGE SCALE GENOMIC DNA]</scope>
    <source>
        <strain evidence="6 7">AGMB00274</strain>
    </source>
</reference>
<keyword evidence="7" id="KW-1185">Reference proteome</keyword>
<dbReference type="Pfam" id="PF17972">
    <property type="entry name" value="bMG5"/>
    <property type="match status" value="1"/>
</dbReference>
<dbReference type="EMBL" id="JAKZMM010000003">
    <property type="protein sequence ID" value="MCJ2379375.1"/>
    <property type="molecule type" value="Genomic_DNA"/>
</dbReference>
<dbReference type="Pfam" id="PF17962">
    <property type="entry name" value="bMG6"/>
    <property type="match status" value="1"/>
</dbReference>
<dbReference type="CDD" id="cd02891">
    <property type="entry name" value="A2M_like"/>
    <property type="match status" value="1"/>
</dbReference>
<dbReference type="Proteomes" id="UP001165444">
    <property type="component" value="Unassembled WGS sequence"/>
</dbReference>
<comment type="caution">
    <text evidence="6">The sequence shown here is derived from an EMBL/GenBank/DDBJ whole genome shotgun (WGS) entry which is preliminary data.</text>
</comment>
<dbReference type="InterPro" id="IPR041203">
    <property type="entry name" value="Bact_A2M_MG5"/>
</dbReference>
<dbReference type="Pfam" id="PF00207">
    <property type="entry name" value="A2M"/>
    <property type="match status" value="1"/>
</dbReference>
<dbReference type="PROSITE" id="PS51257">
    <property type="entry name" value="PROKAR_LIPOPROTEIN"/>
    <property type="match status" value="1"/>
</dbReference>
<dbReference type="Gene3D" id="2.60.40.1930">
    <property type="match status" value="1"/>
</dbReference>
<feature type="domain" description="Alpha-2-macroglobulin bait region" evidence="4">
    <location>
        <begin position="976"/>
        <end position="1118"/>
    </location>
</feature>
<dbReference type="Pfam" id="PF17973">
    <property type="entry name" value="bMG10"/>
    <property type="match status" value="1"/>
</dbReference>
<dbReference type="InterPro" id="IPR013783">
    <property type="entry name" value="Ig-like_fold"/>
</dbReference>
<proteinExistence type="inferred from homology"/>
<dbReference type="SMART" id="SM01360">
    <property type="entry name" value="A2M"/>
    <property type="match status" value="1"/>
</dbReference>
<evidence type="ECO:0000256" key="2">
    <source>
        <dbReference type="ARBA" id="ARBA00022729"/>
    </source>
</evidence>
<dbReference type="RefSeq" id="WP_243323175.1">
    <property type="nucleotide sequence ID" value="NZ_JAKZMM010000003.1"/>
</dbReference>
<name>A0ABT0BXI2_9BACT</name>
<comment type="similarity">
    <text evidence="1">Belongs to the protease inhibitor I39 (alpha-2-macroglobulin) family. Bacterial alpha-2-macroglobulin subfamily.</text>
</comment>
<evidence type="ECO:0000256" key="1">
    <source>
        <dbReference type="ARBA" id="ARBA00010556"/>
    </source>
</evidence>
<dbReference type="InterPro" id="IPR011625">
    <property type="entry name" value="A2M_N_BRD"/>
</dbReference>
<dbReference type="InterPro" id="IPR051802">
    <property type="entry name" value="YfhM-like"/>
</dbReference>
<feature type="signal peptide" evidence="3">
    <location>
        <begin position="1"/>
        <end position="23"/>
    </location>
</feature>
<protein>
    <submittedName>
        <fullName evidence="6">MG2 domain-containing protein</fullName>
    </submittedName>
</protein>
<sequence>MNRYLFYLFTLLSYLSLISCSFSESTEEKITYNPYVEAFTSGLISRYVTPTCILQEEIPAEMQAEGKWKEHVQLSPKAEGSFVLEEGRIVKFKPAGCLERDTRYTLTVDLAAWKSIPEKKYQHFSASFHTKALEVKAYLSSLEMNPSNPGNYNLNYLVLTSDRELPAIVEQLVGPSSGLKGVWQHGADGKKHVLTLENIVPGSEEVSLSVLPNKWNVAEETLVSTSVPAKDDFSVFDVQYVRTPERYVEVTFTQALKKNQVLDGLAYIEDNVSKLVSVEGNKLRLYPDQNRNGDLKVVLKKEIQSTSGILLAKDETREIRENDGCPDVRFMGDGVIIPQSDKLHVPFQAIALKGVVVRVVKIGEQNIGQFLQTNELDGTAELMRLGRLITRQVIFFDEHNYDLTRWNTFALDLKQLIDPEPGAIYRVILSFDESLSAYDCPQLETKTKEQILAENEVAFREELNQFDAGGWYYQESLNTDWNTYKYAERNDPCSPSYYFNRSAGKNILVSNIGLMAMAGTDGKMVVLAHHLQTTEPMSGVQIGAYNYQKELLAEGTTDNDGRVIFDCRKAGGRPYYLLASEGKQRSYLRVNEGSNLSLSSFDVDGEVVQKGIKGFIYGERGVWRPGDTIHVGFMLFDRSKMLPPHHPVKLSLFNPLGQVYQQKVSTQGSDGLYVFHIPTEASVPTGAWNVKVEVGGVSFDKRLRVESIKPNRLKIRLDVPDLLVREQEVSIPLHTEWLQGAKARNLKYDVKGTFVSTGTSFKNYPDYTFDNPTVQFNSEESQLITGTTDEEGDAFVRMQLNVGATAPGMLLGSFTTKVYEESGDFSIDAVRLLYSPYQRYVGVQSPQKNRQPLSTDQDHTFQFVSVDYHGTPIAGSELDISIYKLDWYWWWSANQSTLANFSSSSYYKPMRQEMLITDEMGKASLALSFDEKNWGTYLILAKDRESGHTTGVVSYFDWPNINRERDFSGTDAASMLEFKLDKDSYVPGEDIRVTIPSSAGSRAVVSVQTGSTVLLVKEFKCEANQTTFTIQATEEMQPNAYLFVSLLQPHGATANDMPIRMFGVVPFTVISEESHLHPQLATAKEWKPESTCQVTVSEQNGRAMSYTLAVVDEGLLDLTRFQTPDPWKTFYAREALGVDTWDLYNYILGAYGGRIEQLFSIGGDDALNKGPKAVVNRFAPVVKFIGPFQLKKGERKTHQIDIPNYNGRVRVMAVATDGESFGHTEQSVMVRKPVMLLGTLPRVVGTNEEIVIPATVFATEDNVGDVAVSLQCSADVEMVGETTQTLHFTKKEDKTVSFRIKVKNPVDKIRITMKAEGKGEVSTYAADLAVRTVTTVQRKGWDAVIKPGETWKQPVQLSGMNGSNRLLLDVSSIQPLNLSARLSELTDYPHACLEQLVSKGFPQLYLSDVSEQTADQVLEAEQQVKQIISRLRSYQLPTGSFAYWPGQSNSNAWGSIYALHFLLMAEGKGYAVPATLKLQALADLQKMASGWKPVATGYQQEAEMLTQAYRLYVLALANKADMGAMNRLRAQQQLPVAAQWMLSASYAVVGRSDVAKTLLEKTTENATSSLVYDETFGSAFRNEAIRLVALCLVKENEEATTLVTRLAKKLASDDWLSTQETAFALVALAGYYQQYPTKTGSIQFTYQYADQQETVRTEKSVWSDRLLEGADSSSSDLVIKNEGETALYVQAESLAEIPQQDVKESQRKLKLSVTYQTTDGRPLDIASLEQGTNFTAQVLIQNPTALPLRNLVLTEIFPSGWEILNTRFMPTAVSSANSNVSYQDIRDDRVCSYVDYLAPGSHVLVRVNLCAVYPGKFYLPPVSCEAMYDRQISANTASGMVEVK</sequence>
<evidence type="ECO:0000256" key="3">
    <source>
        <dbReference type="SAM" id="SignalP"/>
    </source>
</evidence>
<dbReference type="Pfam" id="PF07703">
    <property type="entry name" value="A2M_BRD"/>
    <property type="match status" value="1"/>
</dbReference>
<dbReference type="SMART" id="SM01359">
    <property type="entry name" value="A2M_N_2"/>
    <property type="match status" value="1"/>
</dbReference>
<dbReference type="SMART" id="SM01419">
    <property type="entry name" value="Thiol-ester_cl"/>
    <property type="match status" value="1"/>
</dbReference>
<organism evidence="6 7">
    <name type="scientific">Parabacteroides faecalis</name>
    <dbReference type="NCBI Taxonomy" id="2924040"/>
    <lineage>
        <taxon>Bacteria</taxon>
        <taxon>Pseudomonadati</taxon>
        <taxon>Bacteroidota</taxon>
        <taxon>Bacteroidia</taxon>
        <taxon>Bacteroidales</taxon>
        <taxon>Tannerellaceae</taxon>
        <taxon>Parabacteroides</taxon>
    </lineage>
</organism>
<dbReference type="InterPro" id="IPR041462">
    <property type="entry name" value="Bact_A2M_MG6"/>
</dbReference>
<dbReference type="SUPFAM" id="SSF48239">
    <property type="entry name" value="Terpenoid cyclases/Protein prenyltransferases"/>
    <property type="match status" value="1"/>
</dbReference>
<dbReference type="PANTHER" id="PTHR40094">
    <property type="entry name" value="ALPHA-2-MACROGLOBULIN HOMOLOG"/>
    <property type="match status" value="1"/>
</dbReference>
<dbReference type="Pfam" id="PF11974">
    <property type="entry name" value="bMG3"/>
    <property type="match status" value="1"/>
</dbReference>
<evidence type="ECO:0000259" key="4">
    <source>
        <dbReference type="SMART" id="SM01359"/>
    </source>
</evidence>
<dbReference type="InterPro" id="IPR021868">
    <property type="entry name" value="Alpha_2_Macroglob_MG3"/>
</dbReference>
<feature type="domain" description="Alpha-2-macroglobulin" evidence="5">
    <location>
        <begin position="1181"/>
        <end position="1270"/>
    </location>
</feature>
<dbReference type="Pfam" id="PF01835">
    <property type="entry name" value="MG2"/>
    <property type="match status" value="1"/>
</dbReference>
<keyword evidence="2 3" id="KW-0732">Signal</keyword>
<dbReference type="Gene3D" id="1.50.10.20">
    <property type="match status" value="1"/>
</dbReference>
<evidence type="ECO:0000313" key="6">
    <source>
        <dbReference type="EMBL" id="MCJ2379375.1"/>
    </source>
</evidence>
<dbReference type="PANTHER" id="PTHR40094:SF1">
    <property type="entry name" value="UBIQUITIN DOMAIN-CONTAINING PROTEIN"/>
    <property type="match status" value="1"/>
</dbReference>
<dbReference type="InterPro" id="IPR041246">
    <property type="entry name" value="Bact_MG10"/>
</dbReference>
<dbReference type="InterPro" id="IPR002890">
    <property type="entry name" value="MG2"/>
</dbReference>
<dbReference type="InterPro" id="IPR008930">
    <property type="entry name" value="Terpenoid_cyclase/PrenylTrfase"/>
</dbReference>
<accession>A0ABT0BXI2</accession>
<evidence type="ECO:0000313" key="7">
    <source>
        <dbReference type="Proteomes" id="UP001165444"/>
    </source>
</evidence>
<gene>
    <name evidence="6" type="ORF">MUN53_01890</name>
</gene>
<feature type="chain" id="PRO_5046073691" evidence="3">
    <location>
        <begin position="24"/>
        <end position="1844"/>
    </location>
</feature>
<dbReference type="InterPro" id="IPR047565">
    <property type="entry name" value="Alpha-macroglob_thiol-ester_cl"/>
</dbReference>
<dbReference type="InterPro" id="IPR001599">
    <property type="entry name" value="Macroglobln_a2"/>
</dbReference>
<evidence type="ECO:0000259" key="5">
    <source>
        <dbReference type="SMART" id="SM01360"/>
    </source>
</evidence>